<name>A0A4Y8UJU3_9GAMM</name>
<dbReference type="UniPathway" id="UPA00232"/>
<keyword evidence="11" id="KW-1185">Reference proteome</keyword>
<dbReference type="InterPro" id="IPR018168">
    <property type="entry name" value="Ubi_Hdrlase_CS"/>
</dbReference>
<proteinExistence type="inferred from homology"/>
<dbReference type="OrthoDB" id="9769565at2"/>
<keyword evidence="5" id="KW-0274">FAD</keyword>
<dbReference type="GO" id="GO:0004497">
    <property type="term" value="F:monooxygenase activity"/>
    <property type="evidence" value="ECO:0007669"/>
    <property type="project" value="UniProtKB-KW"/>
</dbReference>
<dbReference type="EMBL" id="SPIA01000002">
    <property type="protein sequence ID" value="TFH68054.1"/>
    <property type="molecule type" value="Genomic_DNA"/>
</dbReference>
<organism evidence="10 11">
    <name type="scientific">Gammaproteobacteria bacterium LSUCC0057</name>
    <dbReference type="NCBI Taxonomy" id="2559237"/>
    <lineage>
        <taxon>Bacteria</taxon>
        <taxon>Pseudomonadati</taxon>
        <taxon>Pseudomonadota</taxon>
        <taxon>Gammaproteobacteria</taxon>
        <taxon>Cellvibrionales</taxon>
        <taxon>Porticoccaceae</taxon>
        <taxon>SAR92 clade</taxon>
    </lineage>
</organism>
<comment type="caution">
    <text evidence="10">The sequence shown here is derived from an EMBL/GenBank/DDBJ whole genome shotgun (WGS) entry which is preliminary data.</text>
</comment>
<dbReference type="GO" id="GO:0071949">
    <property type="term" value="F:FAD binding"/>
    <property type="evidence" value="ECO:0007669"/>
    <property type="project" value="InterPro"/>
</dbReference>
<dbReference type="InterPro" id="IPR010971">
    <property type="entry name" value="UbiH/COQ6"/>
</dbReference>
<dbReference type="Proteomes" id="UP000298133">
    <property type="component" value="Unassembled WGS sequence"/>
</dbReference>
<comment type="pathway">
    <text evidence="2">Cofactor biosynthesis; ubiquinone biosynthesis.</text>
</comment>
<evidence type="ECO:0000259" key="9">
    <source>
        <dbReference type="Pfam" id="PF01494"/>
    </source>
</evidence>
<dbReference type="GO" id="GO:0110142">
    <property type="term" value="C:ubiquinone biosynthesis complex"/>
    <property type="evidence" value="ECO:0007669"/>
    <property type="project" value="UniProtKB-ARBA"/>
</dbReference>
<feature type="domain" description="FAD-binding" evidence="9">
    <location>
        <begin position="70"/>
        <end position="411"/>
    </location>
</feature>
<evidence type="ECO:0000256" key="8">
    <source>
        <dbReference type="ARBA" id="ARBA00065734"/>
    </source>
</evidence>
<dbReference type="PANTHER" id="PTHR43876:SF7">
    <property type="entry name" value="UBIQUINONE BIOSYNTHESIS MONOOXYGENASE COQ6, MITOCHONDRIAL"/>
    <property type="match status" value="1"/>
</dbReference>
<evidence type="ECO:0000256" key="4">
    <source>
        <dbReference type="ARBA" id="ARBA00022630"/>
    </source>
</evidence>
<keyword evidence="4" id="KW-0285">Flavoprotein</keyword>
<evidence type="ECO:0000256" key="6">
    <source>
        <dbReference type="ARBA" id="ARBA00023002"/>
    </source>
</evidence>
<dbReference type="PANTHER" id="PTHR43876">
    <property type="entry name" value="UBIQUINONE BIOSYNTHESIS MONOOXYGENASE COQ6, MITOCHONDRIAL"/>
    <property type="match status" value="1"/>
</dbReference>
<dbReference type="NCBIfam" id="TIGR01988">
    <property type="entry name" value="Ubi-OHases"/>
    <property type="match status" value="1"/>
</dbReference>
<evidence type="ECO:0000256" key="7">
    <source>
        <dbReference type="ARBA" id="ARBA00023033"/>
    </source>
</evidence>
<evidence type="ECO:0000256" key="2">
    <source>
        <dbReference type="ARBA" id="ARBA00004749"/>
    </source>
</evidence>
<dbReference type="GO" id="GO:0016705">
    <property type="term" value="F:oxidoreductase activity, acting on paired donors, with incorporation or reduction of molecular oxygen"/>
    <property type="evidence" value="ECO:0007669"/>
    <property type="project" value="InterPro"/>
</dbReference>
<comment type="subunit">
    <text evidence="8">Component of the Ubi complex metabolon, which regroups five ubiquinone biosynthesis proteins (UbiE, UbiF, UbiG, UbiH and UbiI) and two accessory factors (UbiK and the lipid-binding protein UbiJ).</text>
</comment>
<protein>
    <submittedName>
        <fullName evidence="10">FAD-dependent oxidoreductase</fullName>
    </submittedName>
</protein>
<dbReference type="InterPro" id="IPR051205">
    <property type="entry name" value="UbiH/COQ6_monooxygenase"/>
</dbReference>
<sequence length="465" mass="48790">MRSAADYRIQPLAAEIVCQPLARRGAVAAQWLGGHGGADAAAAAVCRVWYGQRSRSAAVSSRAAAGESFDIAVVGAGVVGSCAALALSELPLRVVLIEARAAAAPIAASGFDPRVMALNAHAQSLLQRLGVWASVSSARRTSYHSMRVWDGDGSGAVAFSAAAARCAELGAIVEQHALLEALQQRLQQRGVTQLQPATVVQERRCAGSMVLQLDDGSQLSATLVIAADGAQSPLRQRLGFATRSWSYGQDAIITTLRTSLRHGATAYQRFTEHGPLALLPLGGADGDGQHCSLVWSQSSVEAARLMALDDGDFCRQLTLASESVLGSIEGCDQRYCVPLAQRHAVDYVQDNVALIGDAAHAIHPLAGQGVNLGLKDVAALTAVVAAALEVEGGAALLGESALLRRYQRRRQPDNLATMAAMEGLKRLFGSRSPLLRVLRNSGLNLFDNQAQLKRWVVAAANGGVA</sequence>
<dbReference type="Pfam" id="PF01494">
    <property type="entry name" value="FAD_binding_3"/>
    <property type="match status" value="1"/>
</dbReference>
<dbReference type="InterPro" id="IPR002938">
    <property type="entry name" value="FAD-bd"/>
</dbReference>
<gene>
    <name evidence="10" type="ORF">E3W66_07360</name>
</gene>
<dbReference type="FunFam" id="3.50.50.60:FF:000021">
    <property type="entry name" value="Ubiquinone biosynthesis monooxygenase COQ6"/>
    <property type="match status" value="1"/>
</dbReference>
<comment type="cofactor">
    <cofactor evidence="1">
        <name>FAD</name>
        <dbReference type="ChEBI" id="CHEBI:57692"/>
    </cofactor>
</comment>
<reference evidence="10 11" key="1">
    <citation type="submission" date="2019-03" db="EMBL/GenBank/DDBJ databases">
        <title>Draft genome of Gammaproteobacteria bacterium LSUCC0057, a member of the SAR92 clade.</title>
        <authorList>
            <person name="Lanclos V.C."/>
            <person name="Doiron C."/>
            <person name="Henson M.W."/>
            <person name="Thrash J.C."/>
        </authorList>
    </citation>
    <scope>NUCLEOTIDE SEQUENCE [LARGE SCALE GENOMIC DNA]</scope>
    <source>
        <strain evidence="10 11">LSUCC0057</strain>
    </source>
</reference>
<dbReference type="Gene3D" id="3.50.50.60">
    <property type="entry name" value="FAD/NAD(P)-binding domain"/>
    <property type="match status" value="2"/>
</dbReference>
<dbReference type="SUPFAM" id="SSF51905">
    <property type="entry name" value="FAD/NAD(P)-binding domain"/>
    <property type="match status" value="1"/>
</dbReference>
<keyword evidence="7" id="KW-0503">Monooxygenase</keyword>
<evidence type="ECO:0000256" key="1">
    <source>
        <dbReference type="ARBA" id="ARBA00001974"/>
    </source>
</evidence>
<keyword evidence="6" id="KW-0560">Oxidoreductase</keyword>
<evidence type="ECO:0000256" key="5">
    <source>
        <dbReference type="ARBA" id="ARBA00022827"/>
    </source>
</evidence>
<dbReference type="PRINTS" id="PR00420">
    <property type="entry name" value="RNGMNOXGNASE"/>
</dbReference>
<dbReference type="AlphaFoldDB" id="A0A4Y8UJU3"/>
<evidence type="ECO:0000256" key="3">
    <source>
        <dbReference type="ARBA" id="ARBA00005349"/>
    </source>
</evidence>
<dbReference type="GO" id="GO:0006744">
    <property type="term" value="P:ubiquinone biosynthetic process"/>
    <property type="evidence" value="ECO:0007669"/>
    <property type="project" value="UniProtKB-UniPathway"/>
</dbReference>
<evidence type="ECO:0000313" key="10">
    <source>
        <dbReference type="EMBL" id="TFH68054.1"/>
    </source>
</evidence>
<dbReference type="PROSITE" id="PS01304">
    <property type="entry name" value="UBIH"/>
    <property type="match status" value="1"/>
</dbReference>
<dbReference type="InterPro" id="IPR036188">
    <property type="entry name" value="FAD/NAD-bd_sf"/>
</dbReference>
<accession>A0A4Y8UJU3</accession>
<comment type="similarity">
    <text evidence="3">Belongs to the UbiH/COQ6 family.</text>
</comment>
<evidence type="ECO:0000313" key="11">
    <source>
        <dbReference type="Proteomes" id="UP000298133"/>
    </source>
</evidence>